<evidence type="ECO:0000256" key="7">
    <source>
        <dbReference type="ARBA" id="ARBA00022840"/>
    </source>
</evidence>
<organism evidence="12 13">
    <name type="scientific">Rhynchospora tenuis</name>
    <dbReference type="NCBI Taxonomy" id="198213"/>
    <lineage>
        <taxon>Eukaryota</taxon>
        <taxon>Viridiplantae</taxon>
        <taxon>Streptophyta</taxon>
        <taxon>Embryophyta</taxon>
        <taxon>Tracheophyta</taxon>
        <taxon>Spermatophyta</taxon>
        <taxon>Magnoliopsida</taxon>
        <taxon>Liliopsida</taxon>
        <taxon>Poales</taxon>
        <taxon>Cyperaceae</taxon>
        <taxon>Cyperoideae</taxon>
        <taxon>Rhynchosporeae</taxon>
        <taxon>Rhynchospora</taxon>
    </lineage>
</organism>
<evidence type="ECO:0000256" key="4">
    <source>
        <dbReference type="ARBA" id="ARBA00022679"/>
    </source>
</evidence>
<keyword evidence="3" id="KW-0597">Phosphoprotein</keyword>
<dbReference type="FunFam" id="3.30.200.20:FF:000178">
    <property type="entry name" value="serine/threonine-protein kinase PBS1-like"/>
    <property type="match status" value="1"/>
</dbReference>
<dbReference type="SUPFAM" id="SSF56112">
    <property type="entry name" value="Protein kinase-like (PK-like)"/>
    <property type="match status" value="1"/>
</dbReference>
<dbReference type="InterPro" id="IPR000719">
    <property type="entry name" value="Prot_kinase_dom"/>
</dbReference>
<keyword evidence="5 9" id="KW-0547">Nucleotide-binding</keyword>
<dbReference type="PANTHER" id="PTHR45631:SF202">
    <property type="entry name" value="SENESCENCE-INDUCED RECEPTOR-LIKE SERINE_THREONINE-PROTEIN KINASE"/>
    <property type="match status" value="1"/>
</dbReference>
<dbReference type="Pfam" id="PF07714">
    <property type="entry name" value="PK_Tyr_Ser-Thr"/>
    <property type="match status" value="1"/>
</dbReference>
<dbReference type="InterPro" id="IPR011009">
    <property type="entry name" value="Kinase-like_dom_sf"/>
</dbReference>
<dbReference type="AlphaFoldDB" id="A0AAD5ZBQ5"/>
<name>A0AAD5ZBQ5_9POAL</name>
<dbReference type="PROSITE" id="PS00107">
    <property type="entry name" value="PROTEIN_KINASE_ATP"/>
    <property type="match status" value="1"/>
</dbReference>
<dbReference type="SMART" id="SM00220">
    <property type="entry name" value="S_TKc"/>
    <property type="match status" value="1"/>
</dbReference>
<protein>
    <recommendedName>
        <fullName evidence="11">Protein kinase domain-containing protein</fullName>
    </recommendedName>
</protein>
<dbReference type="GO" id="GO:0016020">
    <property type="term" value="C:membrane"/>
    <property type="evidence" value="ECO:0007669"/>
    <property type="project" value="UniProtKB-SubCell"/>
</dbReference>
<dbReference type="InterPro" id="IPR001245">
    <property type="entry name" value="Ser-Thr/Tyr_kinase_cat_dom"/>
</dbReference>
<dbReference type="PROSITE" id="PS00108">
    <property type="entry name" value="PROTEIN_KINASE_ST"/>
    <property type="match status" value="1"/>
</dbReference>
<dbReference type="Proteomes" id="UP001210211">
    <property type="component" value="Unassembled WGS sequence"/>
</dbReference>
<evidence type="ECO:0000256" key="5">
    <source>
        <dbReference type="ARBA" id="ARBA00022741"/>
    </source>
</evidence>
<keyword evidence="13" id="KW-1185">Reference proteome</keyword>
<dbReference type="EMBL" id="JAMRDG010000002">
    <property type="protein sequence ID" value="KAJ3690486.1"/>
    <property type="molecule type" value="Genomic_DNA"/>
</dbReference>
<dbReference type="InterPro" id="IPR017441">
    <property type="entry name" value="Protein_kinase_ATP_BS"/>
</dbReference>
<evidence type="ECO:0000256" key="8">
    <source>
        <dbReference type="ARBA" id="ARBA00023170"/>
    </source>
</evidence>
<keyword evidence="2 10" id="KW-0723">Serine/threonine-protein kinase</keyword>
<dbReference type="GO" id="GO:0005524">
    <property type="term" value="F:ATP binding"/>
    <property type="evidence" value="ECO:0007669"/>
    <property type="project" value="UniProtKB-UniRule"/>
</dbReference>
<gene>
    <name evidence="12" type="ORF">LUZ61_019650</name>
</gene>
<evidence type="ECO:0000256" key="6">
    <source>
        <dbReference type="ARBA" id="ARBA00022777"/>
    </source>
</evidence>
<comment type="caution">
    <text evidence="12">The sequence shown here is derived from an EMBL/GenBank/DDBJ whole genome shotgun (WGS) entry which is preliminary data.</text>
</comment>
<comment type="similarity">
    <text evidence="10">Belongs to the protein kinase superfamily.</text>
</comment>
<dbReference type="CDD" id="cd14066">
    <property type="entry name" value="STKc_IRAK"/>
    <property type="match status" value="1"/>
</dbReference>
<evidence type="ECO:0000256" key="2">
    <source>
        <dbReference type="ARBA" id="ARBA00022527"/>
    </source>
</evidence>
<comment type="subcellular location">
    <subcellularLocation>
        <location evidence="1">Membrane</location>
        <topology evidence="1">Single-pass membrane protein</topology>
    </subcellularLocation>
</comment>
<reference evidence="12 13" key="1">
    <citation type="journal article" date="2022" name="Cell">
        <title>Repeat-based holocentromeres influence genome architecture and karyotype evolution.</title>
        <authorList>
            <person name="Hofstatter P.G."/>
            <person name="Thangavel G."/>
            <person name="Lux T."/>
            <person name="Neumann P."/>
            <person name="Vondrak T."/>
            <person name="Novak P."/>
            <person name="Zhang M."/>
            <person name="Costa L."/>
            <person name="Castellani M."/>
            <person name="Scott A."/>
            <person name="Toegelov H."/>
            <person name="Fuchs J."/>
            <person name="Mata-Sucre Y."/>
            <person name="Dias Y."/>
            <person name="Vanzela A.L.L."/>
            <person name="Huettel B."/>
            <person name="Almeida C.C.S."/>
            <person name="Simkova H."/>
            <person name="Souza G."/>
            <person name="Pedrosa-Harand A."/>
            <person name="Macas J."/>
            <person name="Mayer K.F.X."/>
            <person name="Houben A."/>
            <person name="Marques A."/>
        </authorList>
    </citation>
    <scope>NUCLEOTIDE SEQUENCE [LARGE SCALE GENOMIC DNA]</scope>
    <source>
        <strain evidence="12">RhyTen1mFocal</strain>
    </source>
</reference>
<dbReference type="PROSITE" id="PS50011">
    <property type="entry name" value="PROTEIN_KINASE_DOM"/>
    <property type="match status" value="1"/>
</dbReference>
<dbReference type="InterPro" id="IPR008271">
    <property type="entry name" value="Ser/Thr_kinase_AS"/>
</dbReference>
<feature type="domain" description="Protein kinase" evidence="11">
    <location>
        <begin position="49"/>
        <end position="321"/>
    </location>
</feature>
<accession>A0AAD5ZBQ5</accession>
<proteinExistence type="inferred from homology"/>
<feature type="binding site" evidence="9">
    <location>
        <position position="77"/>
    </location>
    <ligand>
        <name>ATP</name>
        <dbReference type="ChEBI" id="CHEBI:30616"/>
    </ligand>
</feature>
<evidence type="ECO:0000313" key="13">
    <source>
        <dbReference type="Proteomes" id="UP001210211"/>
    </source>
</evidence>
<keyword evidence="4" id="KW-0808">Transferase</keyword>
<evidence type="ECO:0000256" key="1">
    <source>
        <dbReference type="ARBA" id="ARBA00004167"/>
    </source>
</evidence>
<keyword evidence="7 9" id="KW-0067">ATP-binding</keyword>
<dbReference type="PANTHER" id="PTHR45631">
    <property type="entry name" value="OS07G0107800 PROTEIN-RELATED"/>
    <property type="match status" value="1"/>
</dbReference>
<evidence type="ECO:0000256" key="10">
    <source>
        <dbReference type="RuleBase" id="RU000304"/>
    </source>
</evidence>
<keyword evidence="6" id="KW-0418">Kinase</keyword>
<evidence type="ECO:0000313" key="12">
    <source>
        <dbReference type="EMBL" id="KAJ3690486.1"/>
    </source>
</evidence>
<sequence>MRTERQSLYTWMLSIYYLPPNLYWYAACEGILEVENRQFTFNHLVKITNKFQTEIGRGGFGIVYWGRLEDGRQVAVKINSDTSPQGIKELRTEAKSLTRVHHKNLVSLIGYCIDEKCLALVYEYLQEGNLLKKLRDDKRPLSWKQRLQIAYESAQGLEYLHMACNPPVIHRDVKTSNILLTANLQPKIADFGLSRVLYDGTIVTHLTTDVAGTPGYLDPEYYRTSELTTKSDVYSFGVVLLELITGQDPIIIGPEGGHLVRWVHGKVSEGGVQSIVDPKMQNKYDINSVWMVTNLACKSTEDDPSERPTMTEVVAELKKSLDLEIAAAGMHTGGTNRLVPDVSYGSSSRYLMIDMPAASGPSMRI</sequence>
<keyword evidence="8" id="KW-0675">Receptor</keyword>
<dbReference type="Gene3D" id="1.10.510.10">
    <property type="entry name" value="Transferase(Phosphotransferase) domain 1"/>
    <property type="match status" value="1"/>
</dbReference>
<dbReference type="FunFam" id="1.10.510.10:FF:000146">
    <property type="entry name" value="LRR receptor-like serine/threonine-protein kinase IOS1"/>
    <property type="match status" value="1"/>
</dbReference>
<evidence type="ECO:0000259" key="11">
    <source>
        <dbReference type="PROSITE" id="PS50011"/>
    </source>
</evidence>
<dbReference type="Gene3D" id="3.30.200.20">
    <property type="entry name" value="Phosphorylase Kinase, domain 1"/>
    <property type="match status" value="1"/>
</dbReference>
<evidence type="ECO:0000256" key="9">
    <source>
        <dbReference type="PROSITE-ProRule" id="PRU10141"/>
    </source>
</evidence>
<evidence type="ECO:0000256" key="3">
    <source>
        <dbReference type="ARBA" id="ARBA00022553"/>
    </source>
</evidence>
<dbReference type="GO" id="GO:0004674">
    <property type="term" value="F:protein serine/threonine kinase activity"/>
    <property type="evidence" value="ECO:0007669"/>
    <property type="project" value="UniProtKB-KW"/>
</dbReference>